<dbReference type="InterPro" id="IPR010917">
    <property type="entry name" value="TonB_rcpt_CS"/>
</dbReference>
<dbReference type="EMBL" id="PNBW01000115">
    <property type="protein sequence ID" value="TMO71149.1"/>
    <property type="molecule type" value="Genomic_DNA"/>
</dbReference>
<evidence type="ECO:0000256" key="11">
    <source>
        <dbReference type="PROSITE-ProRule" id="PRU10144"/>
    </source>
</evidence>
<dbReference type="Proteomes" id="UP000307217">
    <property type="component" value="Unassembled WGS sequence"/>
</dbReference>
<keyword evidence="5 10" id="KW-0812">Transmembrane</keyword>
<dbReference type="InterPro" id="IPR000531">
    <property type="entry name" value="Beta-barrel_TonB"/>
</dbReference>
<gene>
    <name evidence="16" type="ORF">CWC19_09655</name>
    <name evidence="17" type="ORF">CWC20_18280</name>
</gene>
<feature type="signal peptide" evidence="13">
    <location>
        <begin position="1"/>
        <end position="31"/>
    </location>
</feature>
<keyword evidence="3 10" id="KW-0813">Transport</keyword>
<dbReference type="AlphaFoldDB" id="A0A5S3V9N1"/>
<dbReference type="Pfam" id="PF00593">
    <property type="entry name" value="TonB_dep_Rec_b-barrel"/>
    <property type="match status" value="1"/>
</dbReference>
<keyword evidence="18" id="KW-1185">Reference proteome</keyword>
<evidence type="ECO:0000259" key="15">
    <source>
        <dbReference type="Pfam" id="PF07715"/>
    </source>
</evidence>
<protein>
    <submittedName>
        <fullName evidence="16">Fe-regulated protein B</fullName>
    </submittedName>
</protein>
<name>A0A5S3V9N1_9GAMM</name>
<evidence type="ECO:0000256" key="4">
    <source>
        <dbReference type="ARBA" id="ARBA00022452"/>
    </source>
</evidence>
<dbReference type="Gene3D" id="2.170.130.10">
    <property type="entry name" value="TonB-dependent receptor, plug domain"/>
    <property type="match status" value="1"/>
</dbReference>
<dbReference type="EMBL" id="PNBX01000038">
    <property type="protein sequence ID" value="TMO68409.1"/>
    <property type="molecule type" value="Genomic_DNA"/>
</dbReference>
<evidence type="ECO:0000256" key="7">
    <source>
        <dbReference type="ARBA" id="ARBA00023077"/>
    </source>
</evidence>
<evidence type="ECO:0000256" key="2">
    <source>
        <dbReference type="ARBA" id="ARBA00009810"/>
    </source>
</evidence>
<evidence type="ECO:0000313" key="17">
    <source>
        <dbReference type="EMBL" id="TMO71149.1"/>
    </source>
</evidence>
<accession>A0A5S3V9N1</accession>
<dbReference type="InterPro" id="IPR037066">
    <property type="entry name" value="Plug_dom_sf"/>
</dbReference>
<sequence>MLVLTAQQMGFRRTGLALAVAGGCAAPNVLAAADDIEKISVWSTQVKTSALYLQEQDIANKQADHISDLLRSIPGIDVGGAHSLNQRITIRSMDDKDLKISIDGAAQNSYMYHHMGNLQIHADILKSVDIETGTNSVINGGLGGAVRFETKQAAELLADGASMGGRVSVGVADNAGHRFSFTGYGELNEQLDFLAYYNQVSRDNYEVGGGKIKDQTGEQIVGTDGTVRGLEGKVHDALVKIGWNINAQQRLALSYEAYQDKGDYSYRPDMGLATDLVFEKGLGTPLLWPTEFTRDTLTLSYDLDWGQGSLLKASVFSNISELYRDEAGWALSPNPRFSGHAGQVTGEAKNSGFNLLAETPFDALFTDENHSVTYGLDYLKHDTDFHKISTDSSVAESQESAKNIAVFVQDRIEFASDLTMIVGARYDKYELDTTVVSNDYSALSLSLATEYQITDNLLVKLSSTELFKGPEIGEVFAGAGLRDSENSAIEAETGLNTELALAYQHHIGQSMTWSAGITAFSTQIDNYIFDSAMKPNPKHRWDQWKDNIGDMRIEGFEAYSQFTHNTLSVQLTYAQSSSDLSAFDHYAQLDGARLEREQGDTITTRVAYQLTDYDLDIAWEAMLVGGVADGHFLGGASMDNEKRSYAVHNLSAHWSPAALPALNIRLGIDNLFDEFYASQSSKNGITGHPLAGEDGLYLMDYEPGRNIKASVAYQF</sequence>
<evidence type="ECO:0000256" key="1">
    <source>
        <dbReference type="ARBA" id="ARBA00004571"/>
    </source>
</evidence>
<dbReference type="Gene3D" id="2.40.170.20">
    <property type="entry name" value="TonB-dependent receptor, beta-barrel domain"/>
    <property type="match status" value="1"/>
</dbReference>
<dbReference type="PROSITE" id="PS52016">
    <property type="entry name" value="TONB_DEPENDENT_REC_3"/>
    <property type="match status" value="1"/>
</dbReference>
<evidence type="ECO:0000259" key="14">
    <source>
        <dbReference type="Pfam" id="PF00593"/>
    </source>
</evidence>
<feature type="short sequence motif" description="TonB C-terminal box" evidence="11">
    <location>
        <begin position="698"/>
        <end position="715"/>
    </location>
</feature>
<dbReference type="InterPro" id="IPR012910">
    <property type="entry name" value="Plug_dom"/>
</dbReference>
<dbReference type="InterPro" id="IPR039426">
    <property type="entry name" value="TonB-dep_rcpt-like"/>
</dbReference>
<dbReference type="GO" id="GO:0009279">
    <property type="term" value="C:cell outer membrane"/>
    <property type="evidence" value="ECO:0007669"/>
    <property type="project" value="UniProtKB-SubCell"/>
</dbReference>
<dbReference type="CDD" id="cd01347">
    <property type="entry name" value="ligand_gated_channel"/>
    <property type="match status" value="1"/>
</dbReference>
<keyword evidence="6 13" id="KW-0732">Signal</keyword>
<reference evidence="16" key="3">
    <citation type="submission" date="2019-09" db="EMBL/GenBank/DDBJ databases">
        <title>Co-occurence of chitin degradation, pigmentation and bioactivity in marine Pseudoalteromonas.</title>
        <authorList>
            <person name="Sonnenschein E.C."/>
            <person name="Bech P.K."/>
        </authorList>
    </citation>
    <scope>NUCLEOTIDE SEQUENCE</scope>
    <source>
        <strain evidence="16">S3790</strain>
        <strain evidence="17 18">S3895</strain>
    </source>
</reference>
<evidence type="ECO:0000256" key="6">
    <source>
        <dbReference type="ARBA" id="ARBA00022729"/>
    </source>
</evidence>
<keyword evidence="8 10" id="KW-0472">Membrane</keyword>
<reference evidence="19" key="2">
    <citation type="submission" date="2019-06" db="EMBL/GenBank/DDBJ databases">
        <title>Co-occurence of chitin degradation, pigmentation and bioactivity in marine Pseudoalteromonas.</title>
        <authorList>
            <person name="Sonnenschein E.C."/>
            <person name="Bech P.K."/>
        </authorList>
    </citation>
    <scope>NUCLEOTIDE SEQUENCE [LARGE SCALE GENOMIC DNA]</scope>
    <source>
        <strain evidence="19">S3790</strain>
    </source>
</reference>
<keyword evidence="9 10" id="KW-0998">Cell outer membrane</keyword>
<evidence type="ECO:0000256" key="9">
    <source>
        <dbReference type="ARBA" id="ARBA00023237"/>
    </source>
</evidence>
<dbReference type="PANTHER" id="PTHR30069">
    <property type="entry name" value="TONB-DEPENDENT OUTER MEMBRANE RECEPTOR"/>
    <property type="match status" value="1"/>
</dbReference>
<evidence type="ECO:0000256" key="3">
    <source>
        <dbReference type="ARBA" id="ARBA00022448"/>
    </source>
</evidence>
<evidence type="ECO:0000256" key="5">
    <source>
        <dbReference type="ARBA" id="ARBA00022692"/>
    </source>
</evidence>
<reference evidence="18 19" key="1">
    <citation type="submission" date="2018-01" db="EMBL/GenBank/DDBJ databases">
        <authorList>
            <person name="Paulsen S."/>
            <person name="Gram L.K."/>
        </authorList>
    </citation>
    <scope>NUCLEOTIDE SEQUENCE [LARGE SCALE GENOMIC DNA]</scope>
    <source>
        <strain evidence="16 19">S3790</strain>
        <strain evidence="17 18">S3895</strain>
    </source>
</reference>
<dbReference type="PROSITE" id="PS01156">
    <property type="entry name" value="TONB_DEPENDENT_REC_2"/>
    <property type="match status" value="1"/>
</dbReference>
<dbReference type="OrthoDB" id="9760494at2"/>
<keyword evidence="4 10" id="KW-1134">Transmembrane beta strand</keyword>
<evidence type="ECO:0000256" key="10">
    <source>
        <dbReference type="PROSITE-ProRule" id="PRU01360"/>
    </source>
</evidence>
<comment type="subcellular location">
    <subcellularLocation>
        <location evidence="1 10">Cell outer membrane</location>
        <topology evidence="1 10">Multi-pass membrane protein</topology>
    </subcellularLocation>
</comment>
<evidence type="ECO:0000313" key="18">
    <source>
        <dbReference type="Proteomes" id="UP000307164"/>
    </source>
</evidence>
<proteinExistence type="inferred from homology"/>
<dbReference type="Pfam" id="PF07715">
    <property type="entry name" value="Plug"/>
    <property type="match status" value="1"/>
</dbReference>
<feature type="domain" description="TonB-dependent receptor plug" evidence="15">
    <location>
        <begin position="49"/>
        <end position="143"/>
    </location>
</feature>
<dbReference type="PANTHER" id="PTHR30069:SF41">
    <property type="entry name" value="HEME_HEMOPEXIN UTILIZATION PROTEIN C"/>
    <property type="match status" value="1"/>
</dbReference>
<dbReference type="GO" id="GO:0015344">
    <property type="term" value="F:siderophore uptake transmembrane transporter activity"/>
    <property type="evidence" value="ECO:0007669"/>
    <property type="project" value="TreeGrafter"/>
</dbReference>
<dbReference type="RefSeq" id="WP_138591689.1">
    <property type="nucleotide sequence ID" value="NZ_PNBW01000115.1"/>
</dbReference>
<dbReference type="Proteomes" id="UP000307164">
    <property type="component" value="Unassembled WGS sequence"/>
</dbReference>
<evidence type="ECO:0000256" key="12">
    <source>
        <dbReference type="RuleBase" id="RU003357"/>
    </source>
</evidence>
<comment type="caution">
    <text evidence="16">The sequence shown here is derived from an EMBL/GenBank/DDBJ whole genome shotgun (WGS) entry which is preliminary data.</text>
</comment>
<feature type="domain" description="TonB-dependent receptor-like beta-barrel" evidence="14">
    <location>
        <begin position="243"/>
        <end position="671"/>
    </location>
</feature>
<dbReference type="SUPFAM" id="SSF56935">
    <property type="entry name" value="Porins"/>
    <property type="match status" value="1"/>
</dbReference>
<evidence type="ECO:0000256" key="8">
    <source>
        <dbReference type="ARBA" id="ARBA00023136"/>
    </source>
</evidence>
<dbReference type="InterPro" id="IPR036942">
    <property type="entry name" value="Beta-barrel_TonB_sf"/>
</dbReference>
<keyword evidence="7 12" id="KW-0798">TonB box</keyword>
<evidence type="ECO:0000313" key="19">
    <source>
        <dbReference type="Proteomes" id="UP000307217"/>
    </source>
</evidence>
<evidence type="ECO:0000256" key="13">
    <source>
        <dbReference type="SAM" id="SignalP"/>
    </source>
</evidence>
<feature type="chain" id="PRO_5024380815" evidence="13">
    <location>
        <begin position="32"/>
        <end position="715"/>
    </location>
</feature>
<organism evidence="16 19">
    <name type="scientific">Pseudoalteromonas aurantia</name>
    <dbReference type="NCBI Taxonomy" id="43654"/>
    <lineage>
        <taxon>Bacteria</taxon>
        <taxon>Pseudomonadati</taxon>
        <taxon>Pseudomonadota</taxon>
        <taxon>Gammaproteobacteria</taxon>
        <taxon>Alteromonadales</taxon>
        <taxon>Pseudoalteromonadaceae</taxon>
        <taxon>Pseudoalteromonas</taxon>
    </lineage>
</organism>
<comment type="similarity">
    <text evidence="2 10 12">Belongs to the TonB-dependent receptor family.</text>
</comment>
<dbReference type="GO" id="GO:0044718">
    <property type="term" value="P:siderophore transmembrane transport"/>
    <property type="evidence" value="ECO:0007669"/>
    <property type="project" value="TreeGrafter"/>
</dbReference>
<evidence type="ECO:0000313" key="16">
    <source>
        <dbReference type="EMBL" id="TMO68409.1"/>
    </source>
</evidence>